<dbReference type="EMBL" id="CAFZ01000222">
    <property type="protein sequence ID" value="CCA73406.1"/>
    <property type="molecule type" value="Genomic_DNA"/>
</dbReference>
<reference evidence="1 2" key="1">
    <citation type="journal article" date="2011" name="PLoS Pathog.">
        <title>Endophytic Life Strategies Decoded by Genome and Transcriptome Analyses of the Mutualistic Root Symbiont Piriformospora indica.</title>
        <authorList>
            <person name="Zuccaro A."/>
            <person name="Lahrmann U."/>
            <person name="Guldener U."/>
            <person name="Langen G."/>
            <person name="Pfiffi S."/>
            <person name="Biedenkopf D."/>
            <person name="Wong P."/>
            <person name="Samans B."/>
            <person name="Grimm C."/>
            <person name="Basiewicz M."/>
            <person name="Murat C."/>
            <person name="Martin F."/>
            <person name="Kogel K.H."/>
        </authorList>
    </citation>
    <scope>NUCLEOTIDE SEQUENCE [LARGE SCALE GENOMIC DNA]</scope>
    <source>
        <strain evidence="1 2">DSM 11827</strain>
    </source>
</reference>
<dbReference type="OrthoDB" id="3265814at2759"/>
<dbReference type="SUPFAM" id="SSF52047">
    <property type="entry name" value="RNI-like"/>
    <property type="match status" value="1"/>
</dbReference>
<keyword evidence="2" id="KW-1185">Reference proteome</keyword>
<sequence length="388" mass="44060">MSLLALPNETLDQIIRHIIGNAVVSLVTPNQNGWSSTLSNIRLVNRRLASIGGIYLYFRYRVSGEREVADGNSCELRLLRKTYTRQLHVDSVPILFSLKALDAQFPSVTHLILTRIRISQKLESAIHSNHSVIMQSVTHLSIEVTPQNESGLAVLLRLFSKITSLALVSDPELYKGMNAETLLLFPPLPHLKTLYRPSIKRMNLSFTTQGFSYTPHHHTSPEYNQHCQPCTLWLSRIEAAEQIGVTHLAWQFPSLEEVLIHRLVLEDASPVALRSLYPQREDDDWVDYARGLPDVAIWLIQDMNVEGDDNQPPAVCRPVECDNNMVRKPFNVVHPVVRKESRPCKFWEPSFIGTRNRLGNDSLGFAETRNIVKKENPASRPIIGPWDL</sequence>
<dbReference type="AlphaFoldDB" id="G4TQ13"/>
<evidence type="ECO:0000313" key="1">
    <source>
        <dbReference type="EMBL" id="CCA73406.1"/>
    </source>
</evidence>
<evidence type="ECO:0000313" key="2">
    <source>
        <dbReference type="Proteomes" id="UP000007148"/>
    </source>
</evidence>
<name>G4TQ13_SERID</name>
<accession>G4TQ13</accession>
<protein>
    <recommendedName>
        <fullName evidence="3">F-box domain-containing protein</fullName>
    </recommendedName>
</protein>
<gene>
    <name evidence="1" type="ORF">PIIN_07360</name>
</gene>
<dbReference type="InParanoid" id="G4TQ13"/>
<dbReference type="Proteomes" id="UP000007148">
    <property type="component" value="Unassembled WGS sequence"/>
</dbReference>
<comment type="caution">
    <text evidence="1">The sequence shown here is derived from an EMBL/GenBank/DDBJ whole genome shotgun (WGS) entry which is preliminary data.</text>
</comment>
<proteinExistence type="predicted"/>
<evidence type="ECO:0008006" key="3">
    <source>
        <dbReference type="Google" id="ProtNLM"/>
    </source>
</evidence>
<dbReference type="HOGENOM" id="CLU_711977_0_0_1"/>
<organism evidence="1 2">
    <name type="scientific">Serendipita indica (strain DSM 11827)</name>
    <name type="common">Root endophyte fungus</name>
    <name type="synonym">Piriformospora indica</name>
    <dbReference type="NCBI Taxonomy" id="1109443"/>
    <lineage>
        <taxon>Eukaryota</taxon>
        <taxon>Fungi</taxon>
        <taxon>Dikarya</taxon>
        <taxon>Basidiomycota</taxon>
        <taxon>Agaricomycotina</taxon>
        <taxon>Agaricomycetes</taxon>
        <taxon>Sebacinales</taxon>
        <taxon>Serendipitaceae</taxon>
        <taxon>Serendipita</taxon>
    </lineage>
</organism>